<accession>A0AA41D741</accession>
<dbReference type="Proteomes" id="UP000698924">
    <property type="component" value="Unassembled WGS sequence"/>
</dbReference>
<organism evidence="1 2">
    <name type="scientific">Caecibacteroides pullorum</name>
    <dbReference type="NCBI Taxonomy" id="2725562"/>
    <lineage>
        <taxon>Bacteria</taxon>
        <taxon>Pseudomonadati</taxon>
        <taxon>Bacteroidota</taxon>
        <taxon>Bacteroidia</taxon>
        <taxon>Bacteroidales</taxon>
        <taxon>Bacteroidaceae</taxon>
        <taxon>Caecibacteroides</taxon>
    </lineage>
</organism>
<evidence type="ECO:0000313" key="2">
    <source>
        <dbReference type="Proteomes" id="UP000698924"/>
    </source>
</evidence>
<dbReference type="RefSeq" id="WP_204971048.1">
    <property type="nucleotide sequence ID" value="NZ_JAAZTS010000002.1"/>
</dbReference>
<comment type="caution">
    <text evidence="1">The sequence shown here is derived from an EMBL/GenBank/DDBJ whole genome shotgun (WGS) entry which is preliminary data.</text>
</comment>
<dbReference type="EMBL" id="JACJMO010000002">
    <property type="protein sequence ID" value="MBM6856564.1"/>
    <property type="molecule type" value="Genomic_DNA"/>
</dbReference>
<keyword evidence="2" id="KW-1185">Reference proteome</keyword>
<name>A0AA41D741_9BACT</name>
<protein>
    <submittedName>
        <fullName evidence="1">Uncharacterized protein</fullName>
    </submittedName>
</protein>
<dbReference type="AlphaFoldDB" id="A0AA41D741"/>
<gene>
    <name evidence="1" type="ORF">H6D15_02915</name>
</gene>
<sequence>MNISKEGVSVTKRFFEAIDMLKAQKKIRGLQTFTNRYDINRWNLVTVRTQPEVSVLKPEWIVYLVRDYGISADWILLGRGGMFSE</sequence>
<evidence type="ECO:0000313" key="1">
    <source>
        <dbReference type="EMBL" id="MBM6856564.1"/>
    </source>
</evidence>
<reference evidence="1 2" key="1">
    <citation type="journal article" date="2021" name="Sci. Rep.">
        <title>The distribution of antibiotic resistance genes in chicken gut microbiota commensals.</title>
        <authorList>
            <person name="Juricova H."/>
            <person name="Matiasovicova J."/>
            <person name="Kubasova T."/>
            <person name="Cejkova D."/>
            <person name="Rychlik I."/>
        </authorList>
    </citation>
    <scope>NUCLEOTIDE SEQUENCE [LARGE SCALE GENOMIC DNA]</scope>
    <source>
        <strain evidence="1 2">An421</strain>
    </source>
</reference>
<proteinExistence type="predicted"/>